<name>A0A4R6AJQ1_9RHOB</name>
<protein>
    <submittedName>
        <fullName evidence="3">Fasciclin domain-containing protein</fullName>
    </submittedName>
</protein>
<dbReference type="PANTHER" id="PTHR10900">
    <property type="entry name" value="PERIOSTIN-RELATED"/>
    <property type="match status" value="1"/>
</dbReference>
<dbReference type="EMBL" id="SNAA01000001">
    <property type="protein sequence ID" value="TDL84210.1"/>
    <property type="molecule type" value="Genomic_DNA"/>
</dbReference>
<dbReference type="RefSeq" id="WP_133395309.1">
    <property type="nucleotide sequence ID" value="NZ_SNAA01000001.1"/>
</dbReference>
<dbReference type="Gene3D" id="2.30.180.10">
    <property type="entry name" value="FAS1 domain"/>
    <property type="match status" value="1"/>
</dbReference>
<feature type="chain" id="PRO_5020523390" evidence="1">
    <location>
        <begin position="23"/>
        <end position="163"/>
    </location>
</feature>
<dbReference type="Proteomes" id="UP000295701">
    <property type="component" value="Unassembled WGS sequence"/>
</dbReference>
<dbReference type="InterPro" id="IPR050904">
    <property type="entry name" value="Adhesion/Biosynth-related"/>
</dbReference>
<evidence type="ECO:0000313" key="3">
    <source>
        <dbReference type="EMBL" id="TDL84210.1"/>
    </source>
</evidence>
<dbReference type="SUPFAM" id="SSF82153">
    <property type="entry name" value="FAS1 domain"/>
    <property type="match status" value="1"/>
</dbReference>
<feature type="signal peptide" evidence="1">
    <location>
        <begin position="1"/>
        <end position="22"/>
    </location>
</feature>
<evidence type="ECO:0000259" key="2">
    <source>
        <dbReference type="PROSITE" id="PS50213"/>
    </source>
</evidence>
<dbReference type="InterPro" id="IPR000782">
    <property type="entry name" value="FAS1_domain"/>
</dbReference>
<comment type="caution">
    <text evidence="3">The sequence shown here is derived from an EMBL/GenBank/DDBJ whole genome shotgun (WGS) entry which is preliminary data.</text>
</comment>
<evidence type="ECO:0000313" key="4">
    <source>
        <dbReference type="Proteomes" id="UP000295701"/>
    </source>
</evidence>
<dbReference type="AlphaFoldDB" id="A0A4R6AJQ1"/>
<proteinExistence type="predicted"/>
<feature type="domain" description="FAS1" evidence="2">
    <location>
        <begin position="25"/>
        <end position="157"/>
    </location>
</feature>
<dbReference type="InterPro" id="IPR036378">
    <property type="entry name" value="FAS1_dom_sf"/>
</dbReference>
<dbReference type="OrthoDB" id="9800666at2"/>
<keyword evidence="4" id="KW-1185">Reference proteome</keyword>
<dbReference type="SMART" id="SM00554">
    <property type="entry name" value="FAS1"/>
    <property type="match status" value="1"/>
</dbReference>
<dbReference type="Pfam" id="PF02469">
    <property type="entry name" value="Fasciclin"/>
    <property type="match status" value="1"/>
</dbReference>
<organism evidence="3 4">
    <name type="scientific">Palleronia sediminis</name>
    <dbReference type="NCBI Taxonomy" id="2547833"/>
    <lineage>
        <taxon>Bacteria</taxon>
        <taxon>Pseudomonadati</taxon>
        <taxon>Pseudomonadota</taxon>
        <taxon>Alphaproteobacteria</taxon>
        <taxon>Rhodobacterales</taxon>
        <taxon>Roseobacteraceae</taxon>
        <taxon>Palleronia</taxon>
    </lineage>
</organism>
<accession>A0A4R6AJQ1</accession>
<dbReference type="GO" id="GO:0005615">
    <property type="term" value="C:extracellular space"/>
    <property type="evidence" value="ECO:0007669"/>
    <property type="project" value="TreeGrafter"/>
</dbReference>
<reference evidence="3 4" key="1">
    <citation type="submission" date="2019-03" db="EMBL/GenBank/DDBJ databases">
        <title>Primorskyibacter sp. SS33 isolated from sediments.</title>
        <authorList>
            <person name="Xunke S."/>
        </authorList>
    </citation>
    <scope>NUCLEOTIDE SEQUENCE [LARGE SCALE GENOMIC DNA]</scope>
    <source>
        <strain evidence="3 4">SS33</strain>
    </source>
</reference>
<dbReference type="FunFam" id="2.30.180.10:FF:000019">
    <property type="entry name" value="Cell surface lipoprotein"/>
    <property type="match status" value="1"/>
</dbReference>
<keyword evidence="1" id="KW-0732">Signal</keyword>
<gene>
    <name evidence="3" type="ORF">E2L08_01725</name>
</gene>
<dbReference type="PANTHER" id="PTHR10900:SF77">
    <property type="entry name" value="FI19380P1"/>
    <property type="match status" value="1"/>
</dbReference>
<evidence type="ECO:0000256" key="1">
    <source>
        <dbReference type="SAM" id="SignalP"/>
    </source>
</evidence>
<dbReference type="PROSITE" id="PS50213">
    <property type="entry name" value="FAS1"/>
    <property type="match status" value="1"/>
</dbReference>
<sequence length="163" mass="16662">MIRRTFIAATAALTVAGGMAFAQDGMTVVETAQGNENFSTLAAAIEAAGLVETLNGDGPFTVFAPTNDAFAALPDGTVDTLLQEENRDQLTSILTYHVVPGAAMSGDLSDGQMLDTVNGEQLEVSIDGDTVTVGGATVQIANIEASNGVIHGIDSVLMPSGDM</sequence>